<sequence length="73" mass="8228">MLTLRKKKNWSQKDVVDLLKLRVGITISESYYGMIETGVRNPSLSVAVGLSELYKVNPATLFLEINTKKKTKA</sequence>
<dbReference type="SMART" id="SM00530">
    <property type="entry name" value="HTH_XRE"/>
    <property type="match status" value="1"/>
</dbReference>
<protein>
    <submittedName>
        <fullName evidence="2">Helix-turn-helix transcriptional regulator</fullName>
    </submittedName>
</protein>
<feature type="domain" description="HTH cro/C1-type" evidence="1">
    <location>
        <begin position="1"/>
        <end position="61"/>
    </location>
</feature>
<dbReference type="Pfam" id="PF01381">
    <property type="entry name" value="HTH_3"/>
    <property type="match status" value="1"/>
</dbReference>
<dbReference type="Proteomes" id="UP001215143">
    <property type="component" value="Chromosome"/>
</dbReference>
<dbReference type="CDD" id="cd00093">
    <property type="entry name" value="HTH_XRE"/>
    <property type="match status" value="1"/>
</dbReference>
<evidence type="ECO:0000259" key="1">
    <source>
        <dbReference type="PROSITE" id="PS50943"/>
    </source>
</evidence>
<dbReference type="Gene3D" id="1.10.260.40">
    <property type="entry name" value="lambda repressor-like DNA-binding domains"/>
    <property type="match status" value="1"/>
</dbReference>
<evidence type="ECO:0000313" key="3">
    <source>
        <dbReference type="Proteomes" id="UP001215143"/>
    </source>
</evidence>
<reference evidence="2 3" key="1">
    <citation type="submission" date="2023-02" db="EMBL/GenBank/DDBJ databases">
        <authorList>
            <person name="Liu G."/>
        </authorList>
    </citation>
    <scope>NUCLEOTIDE SEQUENCE [LARGE SCALE GENOMIC DNA]</scope>
    <source>
        <strain evidence="2 3">DSM 23008</strain>
    </source>
</reference>
<gene>
    <name evidence="2" type="ORF">PQ477_08785</name>
</gene>
<dbReference type="SUPFAM" id="SSF47413">
    <property type="entry name" value="lambda repressor-like DNA-binding domains"/>
    <property type="match status" value="1"/>
</dbReference>
<dbReference type="PROSITE" id="PS50943">
    <property type="entry name" value="HTH_CROC1"/>
    <property type="match status" value="1"/>
</dbReference>
<proteinExistence type="predicted"/>
<dbReference type="RefSeq" id="WP_274273376.1">
    <property type="nucleotide sequence ID" value="NZ_CP117834.1"/>
</dbReference>
<evidence type="ECO:0000313" key="2">
    <source>
        <dbReference type="EMBL" id="WDF05517.1"/>
    </source>
</evidence>
<dbReference type="InterPro" id="IPR001387">
    <property type="entry name" value="Cro/C1-type_HTH"/>
</dbReference>
<keyword evidence="3" id="KW-1185">Reference proteome</keyword>
<dbReference type="EMBL" id="CP117834">
    <property type="protein sequence ID" value="WDF05517.1"/>
    <property type="molecule type" value="Genomic_DNA"/>
</dbReference>
<organism evidence="2 3">
    <name type="scientific">Shouchella hunanensis</name>
    <dbReference type="NCBI Taxonomy" id="766894"/>
    <lineage>
        <taxon>Bacteria</taxon>
        <taxon>Bacillati</taxon>
        <taxon>Bacillota</taxon>
        <taxon>Bacilli</taxon>
        <taxon>Bacillales</taxon>
        <taxon>Bacillaceae</taxon>
        <taxon>Shouchella</taxon>
    </lineage>
</organism>
<name>A0ABY7WCK5_9BACI</name>
<dbReference type="InterPro" id="IPR010982">
    <property type="entry name" value="Lambda_DNA-bd_dom_sf"/>
</dbReference>
<accession>A0ABY7WCK5</accession>